<dbReference type="InterPro" id="IPR020471">
    <property type="entry name" value="AKR"/>
</dbReference>
<feature type="site" description="Lowers pKa of active site Tyr" evidence="6">
    <location>
        <position position="76"/>
    </location>
</feature>
<feature type="domain" description="NADP-dependent oxidoreductase" evidence="7">
    <location>
        <begin position="18"/>
        <end position="262"/>
    </location>
</feature>
<dbReference type="PANTHER" id="PTHR43827:SF3">
    <property type="entry name" value="NADP-DEPENDENT OXIDOREDUCTASE DOMAIN-CONTAINING PROTEIN"/>
    <property type="match status" value="1"/>
</dbReference>
<dbReference type="FunFam" id="3.20.20.100:FF:000002">
    <property type="entry name" value="2,5-diketo-D-gluconic acid reductase A"/>
    <property type="match status" value="1"/>
</dbReference>
<dbReference type="GO" id="GO:0016616">
    <property type="term" value="F:oxidoreductase activity, acting on the CH-OH group of donors, NAD or NADP as acceptor"/>
    <property type="evidence" value="ECO:0007669"/>
    <property type="project" value="UniProtKB-ARBA"/>
</dbReference>
<sequence length="277" mass="30011">MTDVASIEMNDGRTIPAIGFGTWPLKGDEGSTAVRTAIDSGYRMIDTAARYENEDAVGRAIAASDVPREQLFVTTKLRGDEHGYDSALRACEESLKRLGLDYVDLYLIHWPLPRVGAYVASWRAFVALRERGLVRSIGVSNFTGAHIDRLIAETDVVPAVNQIELHPLFPQAAQRSYDSGKGVVTQSWSPLGRGSDLLGSPVVAKIADAHEATPGQVVLAWHLAVGAVPIPKSADPERMRQNLAAVDLSLTTDDLEAIAELDRDGRIGGDPDTHEEF</sequence>
<dbReference type="PIRSF" id="PIRSF000097">
    <property type="entry name" value="AKR"/>
    <property type="match status" value="1"/>
</dbReference>
<dbReference type="Proteomes" id="UP001164390">
    <property type="component" value="Chromosome"/>
</dbReference>
<evidence type="ECO:0000256" key="4">
    <source>
        <dbReference type="PIRSR" id="PIRSR000097-1"/>
    </source>
</evidence>
<keyword evidence="9" id="KW-1185">Reference proteome</keyword>
<proteinExistence type="inferred from homology"/>
<dbReference type="AlphaFoldDB" id="A0AA46YMB9"/>
<protein>
    <submittedName>
        <fullName evidence="8">Aldo/keto reductase</fullName>
    </submittedName>
</protein>
<dbReference type="CDD" id="cd19132">
    <property type="entry name" value="AKR_AKR5D1_E1"/>
    <property type="match status" value="1"/>
</dbReference>
<evidence type="ECO:0000259" key="7">
    <source>
        <dbReference type="Pfam" id="PF00248"/>
    </source>
</evidence>
<evidence type="ECO:0000256" key="1">
    <source>
        <dbReference type="ARBA" id="ARBA00007905"/>
    </source>
</evidence>
<dbReference type="Pfam" id="PF00248">
    <property type="entry name" value="Aldo_ket_red"/>
    <property type="match status" value="1"/>
</dbReference>
<dbReference type="InterPro" id="IPR023210">
    <property type="entry name" value="NADP_OxRdtase_dom"/>
</dbReference>
<feature type="binding site" evidence="5">
    <location>
        <position position="109"/>
    </location>
    <ligand>
        <name>substrate</name>
    </ligand>
</feature>
<dbReference type="PRINTS" id="PR00069">
    <property type="entry name" value="ALDKETRDTASE"/>
</dbReference>
<dbReference type="PANTHER" id="PTHR43827">
    <property type="entry name" value="2,5-DIKETO-D-GLUCONIC ACID REDUCTASE"/>
    <property type="match status" value="1"/>
</dbReference>
<dbReference type="RefSeq" id="WP_271635384.1">
    <property type="nucleotide sequence ID" value="NZ_CP094970.1"/>
</dbReference>
<dbReference type="KEGG" id="sgrg:L0C25_05235"/>
<gene>
    <name evidence="8" type="ORF">L0C25_05235</name>
</gene>
<accession>A0AA46YMB9</accession>
<evidence type="ECO:0000313" key="9">
    <source>
        <dbReference type="Proteomes" id="UP001164390"/>
    </source>
</evidence>
<evidence type="ECO:0000256" key="5">
    <source>
        <dbReference type="PIRSR" id="PIRSR000097-2"/>
    </source>
</evidence>
<feature type="active site" description="Proton donor" evidence="4">
    <location>
        <position position="51"/>
    </location>
</feature>
<dbReference type="Gene3D" id="3.20.20.100">
    <property type="entry name" value="NADP-dependent oxidoreductase domain"/>
    <property type="match status" value="1"/>
</dbReference>
<organism evidence="8 9">
    <name type="scientific">Solicola gregarius</name>
    <dbReference type="NCBI Taxonomy" id="2908642"/>
    <lineage>
        <taxon>Bacteria</taxon>
        <taxon>Bacillati</taxon>
        <taxon>Actinomycetota</taxon>
        <taxon>Actinomycetes</taxon>
        <taxon>Propionibacteriales</taxon>
        <taxon>Nocardioidaceae</taxon>
        <taxon>Solicola</taxon>
    </lineage>
</organism>
<comment type="similarity">
    <text evidence="1">Belongs to the aldo/keto reductase family.</text>
</comment>
<reference evidence="8" key="1">
    <citation type="submission" date="2022-01" db="EMBL/GenBank/DDBJ databases">
        <title>Nocardioidaceae gen. sp. A5X3R13.</title>
        <authorList>
            <person name="Lopez Marin M.A."/>
            <person name="Uhlik O."/>
        </authorList>
    </citation>
    <scope>NUCLEOTIDE SEQUENCE</scope>
    <source>
        <strain evidence="8">A5X3R13</strain>
    </source>
</reference>
<dbReference type="SUPFAM" id="SSF51430">
    <property type="entry name" value="NAD(P)-linked oxidoreductase"/>
    <property type="match status" value="1"/>
</dbReference>
<dbReference type="PROSITE" id="PS00063">
    <property type="entry name" value="ALDOKETO_REDUCTASE_3"/>
    <property type="match status" value="1"/>
</dbReference>
<dbReference type="InterPro" id="IPR018170">
    <property type="entry name" value="Aldo/ket_reductase_CS"/>
</dbReference>
<evidence type="ECO:0000256" key="2">
    <source>
        <dbReference type="ARBA" id="ARBA00022857"/>
    </source>
</evidence>
<evidence type="ECO:0000256" key="3">
    <source>
        <dbReference type="ARBA" id="ARBA00023002"/>
    </source>
</evidence>
<name>A0AA46YMB9_9ACTN</name>
<keyword evidence="3" id="KW-0560">Oxidoreductase</keyword>
<dbReference type="PROSITE" id="PS00062">
    <property type="entry name" value="ALDOKETO_REDUCTASE_2"/>
    <property type="match status" value="1"/>
</dbReference>
<dbReference type="InterPro" id="IPR036812">
    <property type="entry name" value="NAD(P)_OxRdtase_dom_sf"/>
</dbReference>
<keyword evidence="2" id="KW-0521">NADP</keyword>
<dbReference type="EMBL" id="CP094970">
    <property type="protein sequence ID" value="UYM06479.1"/>
    <property type="molecule type" value="Genomic_DNA"/>
</dbReference>
<evidence type="ECO:0000256" key="6">
    <source>
        <dbReference type="PIRSR" id="PIRSR000097-3"/>
    </source>
</evidence>
<evidence type="ECO:0000313" key="8">
    <source>
        <dbReference type="EMBL" id="UYM06479.1"/>
    </source>
</evidence>